<dbReference type="InterPro" id="IPR050679">
    <property type="entry name" value="Bact_HTH_transcr_reg"/>
</dbReference>
<dbReference type="SMART" id="SM00345">
    <property type="entry name" value="HTH_GNTR"/>
    <property type="match status" value="1"/>
</dbReference>
<dbReference type="GO" id="GO:0003677">
    <property type="term" value="F:DNA binding"/>
    <property type="evidence" value="ECO:0007669"/>
    <property type="project" value="UniProtKB-UniRule"/>
</dbReference>
<dbReference type="InterPro" id="IPR028978">
    <property type="entry name" value="Chorismate_lyase_/UTRA_dom_sf"/>
</dbReference>
<dbReference type="PRINTS" id="PR00035">
    <property type="entry name" value="HTHGNTR"/>
</dbReference>
<proteinExistence type="predicted"/>
<dbReference type="Pfam" id="PF00392">
    <property type="entry name" value="GntR"/>
    <property type="match status" value="1"/>
</dbReference>
<dbReference type="PANTHER" id="PTHR44846:SF16">
    <property type="entry name" value="TRANSCRIPTIONAL REGULATOR PHNF-RELATED"/>
    <property type="match status" value="1"/>
</dbReference>
<dbReference type="GO" id="GO:0006547">
    <property type="term" value="P:L-histidine metabolic process"/>
    <property type="evidence" value="ECO:0007669"/>
    <property type="project" value="UniProtKB-UniRule"/>
</dbReference>
<gene>
    <name evidence="6" type="primary">hutC</name>
    <name evidence="6" type="ORF">GQF02_02715</name>
</gene>
<evidence type="ECO:0000256" key="3">
    <source>
        <dbReference type="ARBA" id="ARBA00023163"/>
    </source>
</evidence>
<keyword evidence="1" id="KW-0805">Transcription regulation</keyword>
<protein>
    <recommendedName>
        <fullName evidence="4">Histidine utilization repressor</fullName>
    </recommendedName>
</protein>
<feature type="domain" description="HTH gntR-type" evidence="5">
    <location>
        <begin position="10"/>
        <end position="78"/>
    </location>
</feature>
<dbReference type="Proteomes" id="UP000467214">
    <property type="component" value="Unassembled WGS sequence"/>
</dbReference>
<dbReference type="RefSeq" id="WP_124735553.1">
    <property type="nucleotide sequence ID" value="NZ_WSSB01000002.1"/>
</dbReference>
<dbReference type="GO" id="GO:0045892">
    <property type="term" value="P:negative regulation of DNA-templated transcription"/>
    <property type="evidence" value="ECO:0007669"/>
    <property type="project" value="UniProtKB-UniRule"/>
</dbReference>
<dbReference type="InterPro" id="IPR010248">
    <property type="entry name" value="His_ut_repres"/>
</dbReference>
<dbReference type="EMBL" id="WSSB01000002">
    <property type="protein sequence ID" value="MXR35886.1"/>
    <property type="molecule type" value="Genomic_DNA"/>
</dbReference>
<organism evidence="6 7">
    <name type="scientific">Craterilacuibacter sinensis</name>
    <dbReference type="NCBI Taxonomy" id="2686017"/>
    <lineage>
        <taxon>Bacteria</taxon>
        <taxon>Pseudomonadati</taxon>
        <taxon>Pseudomonadota</taxon>
        <taxon>Betaproteobacteria</taxon>
        <taxon>Neisseriales</taxon>
        <taxon>Neisseriaceae</taxon>
        <taxon>Craterilacuibacter</taxon>
    </lineage>
</organism>
<dbReference type="InterPro" id="IPR000524">
    <property type="entry name" value="Tscrpt_reg_HTH_GntR"/>
</dbReference>
<accession>A0A845BNL3</accession>
<dbReference type="GO" id="GO:0003700">
    <property type="term" value="F:DNA-binding transcription factor activity"/>
    <property type="evidence" value="ECO:0007669"/>
    <property type="project" value="UniProtKB-UniRule"/>
</dbReference>
<dbReference type="InterPro" id="IPR036390">
    <property type="entry name" value="WH_DNA-bd_sf"/>
</dbReference>
<keyword evidence="7" id="KW-1185">Reference proteome</keyword>
<dbReference type="InterPro" id="IPR036388">
    <property type="entry name" value="WH-like_DNA-bd_sf"/>
</dbReference>
<dbReference type="InterPro" id="IPR011663">
    <property type="entry name" value="UTRA"/>
</dbReference>
<dbReference type="CDD" id="cd07377">
    <property type="entry name" value="WHTH_GntR"/>
    <property type="match status" value="1"/>
</dbReference>
<dbReference type="SUPFAM" id="SSF64288">
    <property type="entry name" value="Chorismate lyase-like"/>
    <property type="match status" value="1"/>
</dbReference>
<sequence>MDIAVNQTAKPRFQCIKEHILDGIHRQLYLPGCKIPSELDLARDFAVSRMTVNKALRELSDEGVLLRFAGDGTYVAENKVAAPLLDVNNIRQEIHTRGHHYVADVVSLCALKADQETAQYLEVEPGTRLYYSLIVHREDGLAVQLEERFVHPHWVPDYLAQDFSSETPNSYLRRSASLTEIEHAISAVMPGLREQSLLALNANEPCLLVQRHSHSHKNLVSFTRLWHPGHRYSLHSRVLLDS</sequence>
<dbReference type="SMART" id="SM00866">
    <property type="entry name" value="UTRA"/>
    <property type="match status" value="1"/>
</dbReference>
<dbReference type="Gene3D" id="1.10.10.10">
    <property type="entry name" value="Winged helix-like DNA-binding domain superfamily/Winged helix DNA-binding domain"/>
    <property type="match status" value="1"/>
</dbReference>
<evidence type="ECO:0000256" key="2">
    <source>
        <dbReference type="ARBA" id="ARBA00023125"/>
    </source>
</evidence>
<dbReference type="AlphaFoldDB" id="A0A845BNL3"/>
<dbReference type="NCBIfam" id="TIGR02018">
    <property type="entry name" value="his_ut_repres"/>
    <property type="match status" value="1"/>
</dbReference>
<evidence type="ECO:0000256" key="1">
    <source>
        <dbReference type="ARBA" id="ARBA00023015"/>
    </source>
</evidence>
<comment type="caution">
    <text evidence="6">The sequence shown here is derived from an EMBL/GenBank/DDBJ whole genome shotgun (WGS) entry which is preliminary data.</text>
</comment>
<evidence type="ECO:0000259" key="5">
    <source>
        <dbReference type="PROSITE" id="PS50949"/>
    </source>
</evidence>
<evidence type="ECO:0000256" key="4">
    <source>
        <dbReference type="NCBIfam" id="TIGR02018"/>
    </source>
</evidence>
<keyword evidence="3" id="KW-0804">Transcription</keyword>
<dbReference type="PANTHER" id="PTHR44846">
    <property type="entry name" value="MANNOSYL-D-GLYCERATE TRANSPORT/METABOLISM SYSTEM REPRESSOR MNGR-RELATED"/>
    <property type="match status" value="1"/>
</dbReference>
<reference evidence="6 7" key="1">
    <citation type="submission" date="2019-12" db="EMBL/GenBank/DDBJ databases">
        <title>Neisseriaceae gen. nov. sp. Genome sequencing and assembly.</title>
        <authorList>
            <person name="Liu Z."/>
            <person name="Li A."/>
        </authorList>
    </citation>
    <scope>NUCLEOTIDE SEQUENCE [LARGE SCALE GENOMIC DNA]</scope>
    <source>
        <strain evidence="6 7">B2N2-7</strain>
    </source>
</reference>
<keyword evidence="2" id="KW-0238">DNA-binding</keyword>
<dbReference type="Gene3D" id="3.40.1410.10">
    <property type="entry name" value="Chorismate lyase-like"/>
    <property type="match status" value="1"/>
</dbReference>
<dbReference type="SUPFAM" id="SSF46785">
    <property type="entry name" value="Winged helix' DNA-binding domain"/>
    <property type="match status" value="1"/>
</dbReference>
<evidence type="ECO:0000313" key="7">
    <source>
        <dbReference type="Proteomes" id="UP000467214"/>
    </source>
</evidence>
<dbReference type="Pfam" id="PF07702">
    <property type="entry name" value="UTRA"/>
    <property type="match status" value="1"/>
</dbReference>
<dbReference type="PROSITE" id="PS50949">
    <property type="entry name" value="HTH_GNTR"/>
    <property type="match status" value="1"/>
</dbReference>
<name>A0A845BNL3_9NEIS</name>
<evidence type="ECO:0000313" key="6">
    <source>
        <dbReference type="EMBL" id="MXR35886.1"/>
    </source>
</evidence>